<evidence type="ECO:0000313" key="3">
    <source>
        <dbReference type="Proteomes" id="UP001269400"/>
    </source>
</evidence>
<organism evidence="2 3">
    <name type="scientific">Priestia aryabhattai</name>
    <name type="common">Bacillus aryabhattai</name>
    <dbReference type="NCBI Taxonomy" id="412384"/>
    <lineage>
        <taxon>Bacteria</taxon>
        <taxon>Bacillati</taxon>
        <taxon>Bacillota</taxon>
        <taxon>Bacilli</taxon>
        <taxon>Bacillales</taxon>
        <taxon>Bacillaceae</taxon>
        <taxon>Priestia</taxon>
    </lineage>
</organism>
<feature type="transmembrane region" description="Helical" evidence="1">
    <location>
        <begin position="7"/>
        <end position="25"/>
    </location>
</feature>
<protein>
    <submittedName>
        <fullName evidence="2">Uncharacterized protein</fullName>
    </submittedName>
</protein>
<sequence>MKPFYRFLLTFTFFFISNLIVNSFFKHNLNILTAFSVAFGSAFGLFLVEIYAIKKLFKDVKDE</sequence>
<reference evidence="2" key="2">
    <citation type="submission" date="2022-12" db="EMBL/GenBank/DDBJ databases">
        <authorList>
            <person name="Dechsakulwatana C."/>
            <person name="Rungsihiranrut A."/>
            <person name="Muangchinda C."/>
            <person name="Ningthoujam R."/>
            <person name="Klankeo P."/>
            <person name="Pinyakong O."/>
        </authorList>
    </citation>
    <scope>NUCLEOTIDE SEQUENCE</scope>
    <source>
        <strain evidence="2">TL01-2</strain>
    </source>
</reference>
<gene>
    <name evidence="2" type="ORF">O0Q50_03355</name>
</gene>
<feature type="transmembrane region" description="Helical" evidence="1">
    <location>
        <begin position="31"/>
        <end position="53"/>
    </location>
</feature>
<dbReference type="RefSeq" id="WP_316909905.1">
    <property type="nucleotide sequence ID" value="NZ_JAPTGD010000001.1"/>
</dbReference>
<dbReference type="EMBL" id="JAPTGD010000001">
    <property type="protein sequence ID" value="MDU9690191.1"/>
    <property type="molecule type" value="Genomic_DNA"/>
</dbReference>
<keyword evidence="1" id="KW-0812">Transmembrane</keyword>
<evidence type="ECO:0000313" key="2">
    <source>
        <dbReference type="EMBL" id="MDU9690191.1"/>
    </source>
</evidence>
<name>A0AAX6N2Q4_PRIAR</name>
<dbReference type="Proteomes" id="UP001269400">
    <property type="component" value="Unassembled WGS sequence"/>
</dbReference>
<proteinExistence type="predicted"/>
<evidence type="ECO:0000256" key="1">
    <source>
        <dbReference type="SAM" id="Phobius"/>
    </source>
</evidence>
<reference evidence="2" key="1">
    <citation type="journal article" date="2022" name="J Environ Chem Eng">
        <title>Biodegradation of petroleum oil using a constructed nonpathogenic and heavy metal-tolerant bacterial consortium isolated from marine sponges.</title>
        <authorList>
            <person name="Dechsakulwatana C."/>
            <person name="Rungsihiranrut A."/>
            <person name="Muangchinda C."/>
            <person name="Ningthoujam R."/>
            <person name="Klankeo P."/>
            <person name="Pinyakong O."/>
        </authorList>
    </citation>
    <scope>NUCLEOTIDE SEQUENCE</scope>
    <source>
        <strain evidence="2">TL01-2</strain>
    </source>
</reference>
<dbReference type="AlphaFoldDB" id="A0AAX6N2Q4"/>
<accession>A0AAX6N2Q4</accession>
<keyword evidence="1" id="KW-1133">Transmembrane helix</keyword>
<keyword evidence="1" id="KW-0472">Membrane</keyword>
<comment type="caution">
    <text evidence="2">The sequence shown here is derived from an EMBL/GenBank/DDBJ whole genome shotgun (WGS) entry which is preliminary data.</text>
</comment>